<gene>
    <name evidence="2" type="ORF">Xbud_03313</name>
</gene>
<accession>A0A2D0IR58</accession>
<dbReference type="InterPro" id="IPR029062">
    <property type="entry name" value="Class_I_gatase-like"/>
</dbReference>
<dbReference type="GO" id="GO:0016740">
    <property type="term" value="F:transferase activity"/>
    <property type="evidence" value="ECO:0007669"/>
    <property type="project" value="UniProtKB-KW"/>
</dbReference>
<dbReference type="OrthoDB" id="8030967at2"/>
<dbReference type="GO" id="GO:0005737">
    <property type="term" value="C:cytoplasm"/>
    <property type="evidence" value="ECO:0007669"/>
    <property type="project" value="TreeGrafter"/>
</dbReference>
<dbReference type="PANTHER" id="PTHR48094:SF19">
    <property type="entry name" value="DJ-1_PFPI DOMAIN-CONTAINING PROTEIN"/>
    <property type="match status" value="1"/>
</dbReference>
<evidence type="ECO:0000313" key="2">
    <source>
        <dbReference type="EMBL" id="PHM24319.1"/>
    </source>
</evidence>
<dbReference type="PANTHER" id="PTHR48094">
    <property type="entry name" value="PROTEIN/NUCLEIC ACID DEGLYCASE DJ-1-RELATED"/>
    <property type="match status" value="1"/>
</dbReference>
<dbReference type="InterPro" id="IPR002818">
    <property type="entry name" value="DJ-1/PfpI"/>
</dbReference>
<sequence length="198" mass="22489">MKKAFFFLLDNYADWEGAFLASRLNASKEWTVETVSLEKGICKSMGGFTTMIEHSIETLPHHVDLFVLIGGNSWNIESSELNNLIFTYLNDGVVVAAICGAVDFLAKGGVLNNYKHTGNSQYLWRDYIKYTNNNNFILKQVVVDKNLITANGTACIEFSESVLKNIDFSTPDIIEKDHELFRIGYLNYLLQHEEDPFK</sequence>
<dbReference type="EMBL" id="NIBS01000026">
    <property type="protein sequence ID" value="PHM24319.1"/>
    <property type="molecule type" value="Genomic_DNA"/>
</dbReference>
<organism evidence="2 3">
    <name type="scientific">Xenorhabdus budapestensis</name>
    <dbReference type="NCBI Taxonomy" id="290110"/>
    <lineage>
        <taxon>Bacteria</taxon>
        <taxon>Pseudomonadati</taxon>
        <taxon>Pseudomonadota</taxon>
        <taxon>Gammaproteobacteria</taxon>
        <taxon>Enterobacterales</taxon>
        <taxon>Morganellaceae</taxon>
        <taxon>Xenorhabdus</taxon>
    </lineage>
</organism>
<keyword evidence="2" id="KW-0315">Glutamine amidotransferase</keyword>
<dbReference type="SUPFAM" id="SSF52317">
    <property type="entry name" value="Class I glutamine amidotransferase-like"/>
    <property type="match status" value="1"/>
</dbReference>
<dbReference type="AlphaFoldDB" id="A0A2D0IR58"/>
<evidence type="ECO:0000259" key="1">
    <source>
        <dbReference type="Pfam" id="PF01965"/>
    </source>
</evidence>
<protein>
    <submittedName>
        <fullName evidence="2">Glutamine amidotransferase</fullName>
    </submittedName>
</protein>
<dbReference type="RefSeq" id="WP_099137061.1">
    <property type="nucleotide sequence ID" value="NZ_CAWNNJ010000093.1"/>
</dbReference>
<name>A0A2D0IR58_XENBU</name>
<dbReference type="InterPro" id="IPR050325">
    <property type="entry name" value="Prot/Nucl_acid_deglycase"/>
</dbReference>
<evidence type="ECO:0000313" key="3">
    <source>
        <dbReference type="Proteomes" id="UP000225833"/>
    </source>
</evidence>
<dbReference type="Proteomes" id="UP000225833">
    <property type="component" value="Unassembled WGS sequence"/>
</dbReference>
<comment type="caution">
    <text evidence="2">The sequence shown here is derived from an EMBL/GenBank/DDBJ whole genome shotgun (WGS) entry which is preliminary data.</text>
</comment>
<dbReference type="Gene3D" id="3.40.50.880">
    <property type="match status" value="1"/>
</dbReference>
<keyword evidence="2" id="KW-0808">Transferase</keyword>
<feature type="domain" description="DJ-1/PfpI" evidence="1">
    <location>
        <begin position="2"/>
        <end position="164"/>
    </location>
</feature>
<proteinExistence type="predicted"/>
<reference evidence="2 3" key="1">
    <citation type="journal article" date="2017" name="Nat. Microbiol.">
        <title>Natural product diversity associated with the nematode symbionts Photorhabdus and Xenorhabdus.</title>
        <authorList>
            <person name="Tobias N.J."/>
            <person name="Wolff H."/>
            <person name="Djahanschiri B."/>
            <person name="Grundmann F."/>
            <person name="Kronenwerth M."/>
            <person name="Shi Y.M."/>
            <person name="Simonyi S."/>
            <person name="Grun P."/>
            <person name="Shapiro-Ilan D."/>
            <person name="Pidot S.J."/>
            <person name="Stinear T.P."/>
            <person name="Ebersberger I."/>
            <person name="Bode H.B."/>
        </authorList>
    </citation>
    <scope>NUCLEOTIDE SEQUENCE [LARGE SCALE GENOMIC DNA]</scope>
    <source>
        <strain evidence="2 3">DSM 16342</strain>
    </source>
</reference>
<dbReference type="Pfam" id="PF01965">
    <property type="entry name" value="DJ-1_PfpI"/>
    <property type="match status" value="1"/>
</dbReference>